<reference evidence="1 2" key="1">
    <citation type="submission" date="2019-01" db="EMBL/GenBank/DDBJ databases">
        <authorList>
            <person name="Brito A."/>
        </authorList>
    </citation>
    <scope>NUCLEOTIDE SEQUENCE [LARGE SCALE GENOMIC DNA]</scope>
    <source>
        <strain evidence="1">1</strain>
    </source>
</reference>
<name>A0A563VZB2_9CYAN</name>
<sequence length="238" mass="26591">MEQALIIINAEVNEKGQLISASPVTERMVTALQKGIAKYSPQAEAETTSVGALWSKTGKRADRKAHPVYCPLTIQLPEYFDFSAKKIYSACKDISGRRRWVESKLGFKTSVGDSWLGHLWLPIILTKDKPLFGSIIGEGAIPNYYEQPIDFPLTKLKPLYNLASNLLESLSATPAVYLLQFSLYSNEIVFDRLWPFPATPALASLSGSEIDLYSCHWLCLTEKSIPELEQVNTTMPIF</sequence>
<dbReference type="AlphaFoldDB" id="A0A563VZB2"/>
<dbReference type="EMBL" id="CAACVJ010000430">
    <property type="protein sequence ID" value="VEP16707.1"/>
    <property type="molecule type" value="Genomic_DNA"/>
</dbReference>
<accession>A0A563VZB2</accession>
<dbReference type="RefSeq" id="WP_144875466.1">
    <property type="nucleotide sequence ID" value="NZ_LR214220.1"/>
</dbReference>
<proteinExistence type="predicted"/>
<evidence type="ECO:0000313" key="2">
    <source>
        <dbReference type="Proteomes" id="UP000320055"/>
    </source>
</evidence>
<gene>
    <name evidence="1" type="ORF">H1P_4860003</name>
</gene>
<evidence type="ECO:0000313" key="1">
    <source>
        <dbReference type="EMBL" id="VEP16707.1"/>
    </source>
</evidence>
<dbReference type="Proteomes" id="UP000320055">
    <property type="component" value="Unassembled WGS sequence"/>
</dbReference>
<organism evidence="1 2">
    <name type="scientific">Hyella patelloides LEGE 07179</name>
    <dbReference type="NCBI Taxonomy" id="945734"/>
    <lineage>
        <taxon>Bacteria</taxon>
        <taxon>Bacillati</taxon>
        <taxon>Cyanobacteriota</taxon>
        <taxon>Cyanophyceae</taxon>
        <taxon>Pleurocapsales</taxon>
        <taxon>Hyellaceae</taxon>
        <taxon>Hyella</taxon>
    </lineage>
</organism>
<keyword evidence="2" id="KW-1185">Reference proteome</keyword>
<dbReference type="OrthoDB" id="531624at2"/>
<protein>
    <submittedName>
        <fullName evidence="1">Uncharacterized protein</fullName>
    </submittedName>
</protein>